<dbReference type="InterPro" id="IPR003959">
    <property type="entry name" value="ATPase_AAA_core"/>
</dbReference>
<evidence type="ECO:0000256" key="16">
    <source>
        <dbReference type="SAM" id="MobiDB-lite"/>
    </source>
</evidence>
<feature type="binding site" evidence="14">
    <location>
        <position position="507"/>
    </location>
    <ligand>
        <name>Zn(2+)</name>
        <dbReference type="ChEBI" id="CHEBI:29105"/>
        <note>catalytic</note>
    </ligand>
</feature>
<comment type="subcellular location">
    <subcellularLocation>
        <location evidence="14">Cell membrane</location>
        <topology evidence="14">Multi-pass membrane protein</topology>
        <orientation evidence="14">Cytoplasmic side</orientation>
    </subcellularLocation>
    <subcellularLocation>
        <location evidence="1">Membrane</location>
    </subcellularLocation>
</comment>
<keyword evidence="9 14" id="KW-0862">Zinc</keyword>
<evidence type="ECO:0000256" key="3">
    <source>
        <dbReference type="ARBA" id="ARBA00022475"/>
    </source>
</evidence>
<evidence type="ECO:0000256" key="2">
    <source>
        <dbReference type="ARBA" id="ARBA00010044"/>
    </source>
</evidence>
<dbReference type="Gene3D" id="3.40.50.300">
    <property type="entry name" value="P-loop containing nucleotide triphosphate hydrolases"/>
    <property type="match status" value="1"/>
</dbReference>
<keyword evidence="8 14" id="KW-0378">Hydrolase</keyword>
<evidence type="ECO:0000256" key="6">
    <source>
        <dbReference type="ARBA" id="ARBA00022723"/>
    </source>
</evidence>
<dbReference type="Pfam" id="PF01434">
    <property type="entry name" value="Peptidase_M41"/>
    <property type="match status" value="1"/>
</dbReference>
<keyword evidence="12 14" id="KW-0482">Metalloprotease</keyword>
<dbReference type="GO" id="GO:0008237">
    <property type="term" value="F:metallopeptidase activity"/>
    <property type="evidence" value="ECO:0007669"/>
    <property type="project" value="UniProtKB-KW"/>
</dbReference>
<dbReference type="Proteomes" id="UP001486808">
    <property type="component" value="Unassembled WGS sequence"/>
</dbReference>
<evidence type="ECO:0000256" key="12">
    <source>
        <dbReference type="ARBA" id="ARBA00023049"/>
    </source>
</evidence>
<feature type="active site" evidence="14">
    <location>
        <position position="430"/>
    </location>
</feature>
<keyword evidence="13 14" id="KW-0472">Membrane</keyword>
<evidence type="ECO:0000256" key="4">
    <source>
        <dbReference type="ARBA" id="ARBA00022670"/>
    </source>
</evidence>
<name>A0ABP9ZTE9_9GAMM</name>
<accession>A0ABP9ZTE9</accession>
<dbReference type="Pfam" id="PF00004">
    <property type="entry name" value="AAA"/>
    <property type="match status" value="1"/>
</dbReference>
<comment type="similarity">
    <text evidence="14">In the central section; belongs to the AAA ATPase family.</text>
</comment>
<dbReference type="InterPro" id="IPR011546">
    <property type="entry name" value="Pept_M41_FtsH_extracell"/>
</dbReference>
<dbReference type="Pfam" id="PF06480">
    <property type="entry name" value="FtsH_ext"/>
    <property type="match status" value="1"/>
</dbReference>
<dbReference type="HAMAP" id="MF_01458">
    <property type="entry name" value="FtsH"/>
    <property type="match status" value="1"/>
</dbReference>
<feature type="transmembrane region" description="Helical" evidence="14">
    <location>
        <begin position="111"/>
        <end position="133"/>
    </location>
</feature>
<evidence type="ECO:0000256" key="7">
    <source>
        <dbReference type="ARBA" id="ARBA00022741"/>
    </source>
</evidence>
<sequence length="659" mass="71864">MVAMGQEGNDLNDMAKNLILWLIIAAVLVTVMNNFSKTSEPDALNYTQFLELVKDRQVERVTVDGYIITGKERGGESFKTVRPAIQDNGLIGDLLENDVIIEGKQPEQQSIWTQLLIASFPILIIIAIFMFFMRQMQGGGGGRGGPMSFGKSKARMLSEDQVKTTFADVAGCDEAKEDVSELVEFLRDPGKFQRLGGHIPRGVLMVGQPGTGKTLLAKAVAGEAKVPFFTISGSDFVEMFVGVGASRVRDMFEQAKKHAPCIIFIDEIDAVGRHRGSGMGGGHDEREQTLNQLLVEMDGFEPNDGIIVVAATNRPDVLDPALLRPGRFDRQVVVGLPDIRGREQILKVHMRKVPMGDDVVPALIARGTPGFSGADLANLVNEASLFAARNNKRLVEMHEFEMAKDKIMMGAERKSMVMSDKEKLNTAYHESGHAIVGRLVPEHDPVYKVTIIPRGRALGVTMFLPEEDRYSLSKRALISQICSLFGGRIAEEMTLGFDGVTTGASNDIMRATQLAKNMVTKWGLSEKLGPLLYGEDEDQGYLGRSGGGGASGVSGETAKLIDEEVRSIIDECYATARRLLEENRDKLDMMAEALMKYETIDTQQIDDIMAGRPPREPKNWQGDDKSGPGAVITPDDAADSKPDQPPKDSGVIGGPAGEH</sequence>
<keyword evidence="19" id="KW-1185">Reference proteome</keyword>
<gene>
    <name evidence="14 18" type="primary">ftsH</name>
    <name evidence="18" type="ORF">NBRC116187_30720</name>
</gene>
<keyword evidence="6 14" id="KW-0479">Metal-binding</keyword>
<dbReference type="InterPro" id="IPR041569">
    <property type="entry name" value="AAA_lid_3"/>
</dbReference>
<evidence type="ECO:0000256" key="10">
    <source>
        <dbReference type="ARBA" id="ARBA00022840"/>
    </source>
</evidence>
<proteinExistence type="inferred from homology"/>
<keyword evidence="11 14" id="KW-1133">Transmembrane helix</keyword>
<evidence type="ECO:0000256" key="13">
    <source>
        <dbReference type="ARBA" id="ARBA00023136"/>
    </source>
</evidence>
<dbReference type="Gene3D" id="3.30.720.210">
    <property type="match status" value="1"/>
</dbReference>
<dbReference type="InterPro" id="IPR003960">
    <property type="entry name" value="ATPase_AAA_CS"/>
</dbReference>
<feature type="domain" description="AAA+ ATPase" evidence="17">
    <location>
        <begin position="199"/>
        <end position="338"/>
    </location>
</feature>
<dbReference type="SMART" id="SM00382">
    <property type="entry name" value="AAA"/>
    <property type="match status" value="1"/>
</dbReference>
<dbReference type="EMBL" id="BAABWD010000004">
    <property type="protein sequence ID" value="GAA6132712.1"/>
    <property type="molecule type" value="Genomic_DNA"/>
</dbReference>
<dbReference type="Pfam" id="PF17862">
    <property type="entry name" value="AAA_lid_3"/>
    <property type="match status" value="1"/>
</dbReference>
<keyword evidence="10 14" id="KW-0067">ATP-binding</keyword>
<dbReference type="NCBIfam" id="TIGR01241">
    <property type="entry name" value="FtsH_fam"/>
    <property type="match status" value="1"/>
</dbReference>
<organism evidence="18 19">
    <name type="scientific">Halopseudomonas sabulinigri</name>
    <dbReference type="NCBI Taxonomy" id="472181"/>
    <lineage>
        <taxon>Bacteria</taxon>
        <taxon>Pseudomonadati</taxon>
        <taxon>Pseudomonadota</taxon>
        <taxon>Gammaproteobacteria</taxon>
        <taxon>Pseudomonadales</taxon>
        <taxon>Pseudomonadaceae</taxon>
        <taxon>Halopseudomonas</taxon>
    </lineage>
</organism>
<comment type="subunit">
    <text evidence="14">Homohexamer.</text>
</comment>
<feature type="compositionally biased region" description="Basic and acidic residues" evidence="16">
    <location>
        <begin position="613"/>
        <end position="626"/>
    </location>
</feature>
<evidence type="ECO:0000256" key="5">
    <source>
        <dbReference type="ARBA" id="ARBA00022692"/>
    </source>
</evidence>
<dbReference type="SUPFAM" id="SSF52540">
    <property type="entry name" value="P-loop containing nucleoside triphosphate hydrolases"/>
    <property type="match status" value="1"/>
</dbReference>
<feature type="binding site" evidence="14">
    <location>
        <position position="429"/>
    </location>
    <ligand>
        <name>Zn(2+)</name>
        <dbReference type="ChEBI" id="CHEBI:29105"/>
        <note>catalytic</note>
    </ligand>
</feature>
<evidence type="ECO:0000313" key="19">
    <source>
        <dbReference type="Proteomes" id="UP001486808"/>
    </source>
</evidence>
<comment type="function">
    <text evidence="14">Acts as a processive, ATP-dependent zinc metallopeptidase for both cytoplasmic and membrane proteins. Plays a role in the quality control of integral membrane proteins.</text>
</comment>
<protein>
    <recommendedName>
        <fullName evidence="14">ATP-dependent zinc metalloprotease FtsH</fullName>
        <ecNumber evidence="14">3.4.24.-</ecNumber>
    </recommendedName>
</protein>
<feature type="transmembrane region" description="Helical" evidence="14">
    <location>
        <begin position="18"/>
        <end position="36"/>
    </location>
</feature>
<dbReference type="InterPro" id="IPR005936">
    <property type="entry name" value="FtsH"/>
</dbReference>
<evidence type="ECO:0000259" key="17">
    <source>
        <dbReference type="SMART" id="SM00382"/>
    </source>
</evidence>
<evidence type="ECO:0000256" key="1">
    <source>
        <dbReference type="ARBA" id="ARBA00004370"/>
    </source>
</evidence>
<comment type="cofactor">
    <cofactor evidence="14">
        <name>Zn(2+)</name>
        <dbReference type="ChEBI" id="CHEBI:29105"/>
    </cofactor>
    <text evidence="14">Binds 1 zinc ion per subunit.</text>
</comment>
<dbReference type="InterPro" id="IPR037219">
    <property type="entry name" value="Peptidase_M41-like"/>
</dbReference>
<dbReference type="Gene3D" id="1.20.58.760">
    <property type="entry name" value="Peptidase M41"/>
    <property type="match status" value="1"/>
</dbReference>
<keyword evidence="7 14" id="KW-0547">Nucleotide-binding</keyword>
<comment type="similarity">
    <text evidence="15">Belongs to the AAA ATPase family.</text>
</comment>
<evidence type="ECO:0000313" key="18">
    <source>
        <dbReference type="EMBL" id="GAA6132712.1"/>
    </source>
</evidence>
<dbReference type="InterPro" id="IPR000642">
    <property type="entry name" value="Peptidase_M41"/>
</dbReference>
<dbReference type="SUPFAM" id="SSF140990">
    <property type="entry name" value="FtsH protease domain-like"/>
    <property type="match status" value="1"/>
</dbReference>
<evidence type="ECO:0000256" key="14">
    <source>
        <dbReference type="HAMAP-Rule" id="MF_01458"/>
    </source>
</evidence>
<dbReference type="EC" id="3.4.24.-" evidence="14"/>
<evidence type="ECO:0000256" key="9">
    <source>
        <dbReference type="ARBA" id="ARBA00022833"/>
    </source>
</evidence>
<comment type="similarity">
    <text evidence="2 14">In the C-terminal section; belongs to the peptidase M41 family.</text>
</comment>
<evidence type="ECO:0000256" key="8">
    <source>
        <dbReference type="ARBA" id="ARBA00022801"/>
    </source>
</evidence>
<evidence type="ECO:0000256" key="15">
    <source>
        <dbReference type="RuleBase" id="RU003651"/>
    </source>
</evidence>
<dbReference type="PANTHER" id="PTHR23076">
    <property type="entry name" value="METALLOPROTEASE M41 FTSH"/>
    <property type="match status" value="1"/>
</dbReference>
<reference evidence="18 19" key="1">
    <citation type="submission" date="2024-04" db="EMBL/GenBank/DDBJ databases">
        <title>Draft genome sequence of Halopseudomonas sabulinigri NBRC 116187.</title>
        <authorList>
            <person name="Miyakawa T."/>
            <person name="Kusuya Y."/>
            <person name="Miura T."/>
        </authorList>
    </citation>
    <scope>NUCLEOTIDE SEQUENCE [LARGE SCALE GENOMIC DNA]</scope>
    <source>
        <strain evidence="18 19">4NH20-0042</strain>
    </source>
</reference>
<keyword evidence="3 14" id="KW-1003">Cell membrane</keyword>
<dbReference type="InterPro" id="IPR027417">
    <property type="entry name" value="P-loop_NTPase"/>
</dbReference>
<feature type="binding site" evidence="14">
    <location>
        <position position="433"/>
    </location>
    <ligand>
        <name>Zn(2+)</name>
        <dbReference type="ChEBI" id="CHEBI:29105"/>
        <note>catalytic</note>
    </ligand>
</feature>
<dbReference type="InterPro" id="IPR003593">
    <property type="entry name" value="AAA+_ATPase"/>
</dbReference>
<dbReference type="PANTHER" id="PTHR23076:SF97">
    <property type="entry name" value="ATP-DEPENDENT ZINC METALLOPROTEASE YME1L1"/>
    <property type="match status" value="1"/>
</dbReference>
<evidence type="ECO:0000256" key="11">
    <source>
        <dbReference type="ARBA" id="ARBA00022989"/>
    </source>
</evidence>
<keyword evidence="5 14" id="KW-0812">Transmembrane</keyword>
<dbReference type="PROSITE" id="PS00674">
    <property type="entry name" value="AAA"/>
    <property type="match status" value="1"/>
</dbReference>
<dbReference type="CDD" id="cd19501">
    <property type="entry name" value="RecA-like_FtsH"/>
    <property type="match status" value="1"/>
</dbReference>
<dbReference type="Gene3D" id="1.10.8.60">
    <property type="match status" value="1"/>
</dbReference>
<feature type="binding site" evidence="14">
    <location>
        <begin position="207"/>
        <end position="214"/>
    </location>
    <ligand>
        <name>ATP</name>
        <dbReference type="ChEBI" id="CHEBI:30616"/>
    </ligand>
</feature>
<comment type="caution">
    <text evidence="18">The sequence shown here is derived from an EMBL/GenBank/DDBJ whole genome shotgun (WGS) entry which is preliminary data.</text>
</comment>
<feature type="region of interest" description="Disordered" evidence="16">
    <location>
        <begin position="605"/>
        <end position="659"/>
    </location>
</feature>
<keyword evidence="4 14" id="KW-0645">Protease</keyword>